<feature type="region of interest" description="Disordered" evidence="3">
    <location>
        <begin position="78"/>
        <end position="100"/>
    </location>
</feature>
<keyword evidence="2" id="KW-0479">Metal-binding</keyword>
<dbReference type="GO" id="GO:0020037">
    <property type="term" value="F:heme binding"/>
    <property type="evidence" value="ECO:0007669"/>
    <property type="project" value="InterPro"/>
</dbReference>
<keyword evidence="2" id="KW-0503">Monooxygenase</keyword>
<keyword evidence="5" id="KW-1185">Reference proteome</keyword>
<dbReference type="Proteomes" id="UP000660680">
    <property type="component" value="Unassembled WGS sequence"/>
</dbReference>
<protein>
    <submittedName>
        <fullName evidence="4">Cytochrome P450</fullName>
    </submittedName>
</protein>
<reference evidence="4" key="2">
    <citation type="submission" date="2020-09" db="EMBL/GenBank/DDBJ databases">
        <authorList>
            <person name="Sun Q."/>
            <person name="Ohkuma M."/>
        </authorList>
    </citation>
    <scope>NUCLEOTIDE SEQUENCE</scope>
    <source>
        <strain evidence="4">JCM 3276</strain>
    </source>
</reference>
<dbReference type="SUPFAM" id="SSF48264">
    <property type="entry name" value="Cytochrome P450"/>
    <property type="match status" value="1"/>
</dbReference>
<dbReference type="GO" id="GO:0016705">
    <property type="term" value="F:oxidoreductase activity, acting on paired donors, with incorporation or reduction of molecular oxygen"/>
    <property type="evidence" value="ECO:0007669"/>
    <property type="project" value="InterPro"/>
</dbReference>
<dbReference type="InterPro" id="IPR001128">
    <property type="entry name" value="Cyt_P450"/>
</dbReference>
<reference evidence="4" key="1">
    <citation type="journal article" date="2014" name="Int. J. Syst. Evol. Microbiol.">
        <title>Complete genome sequence of Corynebacterium casei LMG S-19264T (=DSM 44701T), isolated from a smear-ripened cheese.</title>
        <authorList>
            <consortium name="US DOE Joint Genome Institute (JGI-PGF)"/>
            <person name="Walter F."/>
            <person name="Albersmeier A."/>
            <person name="Kalinowski J."/>
            <person name="Ruckert C."/>
        </authorList>
    </citation>
    <scope>NUCLEOTIDE SEQUENCE</scope>
    <source>
        <strain evidence="4">JCM 3276</strain>
    </source>
</reference>
<accession>A0A918LGA8</accession>
<gene>
    <name evidence="4" type="ORF">GCM10010171_46630</name>
</gene>
<dbReference type="PRINTS" id="PR00359">
    <property type="entry name" value="BP450"/>
</dbReference>
<evidence type="ECO:0000313" key="4">
    <source>
        <dbReference type="EMBL" id="GGS46109.1"/>
    </source>
</evidence>
<dbReference type="PANTHER" id="PTHR46696">
    <property type="entry name" value="P450, PUTATIVE (EUROFUNG)-RELATED"/>
    <property type="match status" value="1"/>
</dbReference>
<comment type="caution">
    <text evidence="4">The sequence shown here is derived from an EMBL/GenBank/DDBJ whole genome shotgun (WGS) entry which is preliminary data.</text>
</comment>
<name>A0A918LGA8_9PSEU</name>
<sequence>MTTAGTEPLDLAGLLPDPYPAYARLRADGGVHRSERWDAWFVTTYEQCHAVFSDAARFDAVGQPFLRMLQAEVLRGATSWRTPQAPPAGDDPARAAGRRTTGRALGTPFVDSLWPRFERDCRETAAALPAAADLVADFAIPLTTRLLADLMAVTPADLPVFAAWAESGYTGGPSRTAVRDVRHLLAQQAVSRVAEPVDDFVGNLVAHPGADLRAHLELVLGTGLMISMVTHQGLVLSFSTLLNALMAAPDQYALLRADPGLIPNAVEEGLRFDSSTQALGRLSRVDAELGGTRVPAGSLLVCLTGSANRDGAQFPDPDRFDVTRPVRSSGRHLSFGHGATSCLGAAMSRRALGHMLSAIVARADRVLPSAEPRLFEEFMTRGFVSLPTEMR</sequence>
<proteinExistence type="inferred from homology"/>
<dbReference type="GO" id="GO:0004497">
    <property type="term" value="F:monooxygenase activity"/>
    <property type="evidence" value="ECO:0007669"/>
    <property type="project" value="UniProtKB-KW"/>
</dbReference>
<evidence type="ECO:0000256" key="1">
    <source>
        <dbReference type="ARBA" id="ARBA00010617"/>
    </source>
</evidence>
<dbReference type="EMBL" id="BMRB01000004">
    <property type="protein sequence ID" value="GGS46109.1"/>
    <property type="molecule type" value="Genomic_DNA"/>
</dbReference>
<dbReference type="InterPro" id="IPR017972">
    <property type="entry name" value="Cyt_P450_CS"/>
</dbReference>
<evidence type="ECO:0000256" key="2">
    <source>
        <dbReference type="RuleBase" id="RU000461"/>
    </source>
</evidence>
<dbReference type="Pfam" id="PF00067">
    <property type="entry name" value="p450"/>
    <property type="match status" value="1"/>
</dbReference>
<keyword evidence="2" id="KW-0408">Iron</keyword>
<dbReference type="GO" id="GO:0005506">
    <property type="term" value="F:iron ion binding"/>
    <property type="evidence" value="ECO:0007669"/>
    <property type="project" value="InterPro"/>
</dbReference>
<comment type="similarity">
    <text evidence="1 2">Belongs to the cytochrome P450 family.</text>
</comment>
<keyword evidence="2" id="KW-0349">Heme</keyword>
<dbReference type="PROSITE" id="PS00086">
    <property type="entry name" value="CYTOCHROME_P450"/>
    <property type="match status" value="1"/>
</dbReference>
<evidence type="ECO:0000256" key="3">
    <source>
        <dbReference type="SAM" id="MobiDB-lite"/>
    </source>
</evidence>
<organism evidence="4 5">
    <name type="scientific">Actinokineospora fastidiosa</name>
    <dbReference type="NCBI Taxonomy" id="1816"/>
    <lineage>
        <taxon>Bacteria</taxon>
        <taxon>Bacillati</taxon>
        <taxon>Actinomycetota</taxon>
        <taxon>Actinomycetes</taxon>
        <taxon>Pseudonocardiales</taxon>
        <taxon>Pseudonocardiaceae</taxon>
        <taxon>Actinokineospora</taxon>
    </lineage>
</organism>
<dbReference type="PANTHER" id="PTHR46696:SF1">
    <property type="entry name" value="CYTOCHROME P450 YJIB-RELATED"/>
    <property type="match status" value="1"/>
</dbReference>
<dbReference type="Gene3D" id="1.10.630.10">
    <property type="entry name" value="Cytochrome P450"/>
    <property type="match status" value="1"/>
</dbReference>
<dbReference type="InterPro" id="IPR036396">
    <property type="entry name" value="Cyt_P450_sf"/>
</dbReference>
<dbReference type="AlphaFoldDB" id="A0A918LGA8"/>
<dbReference type="InterPro" id="IPR002397">
    <property type="entry name" value="Cyt_P450_B"/>
</dbReference>
<evidence type="ECO:0000313" key="5">
    <source>
        <dbReference type="Proteomes" id="UP000660680"/>
    </source>
</evidence>
<keyword evidence="2" id="KW-0560">Oxidoreductase</keyword>
<dbReference type="RefSeq" id="WP_189212701.1">
    <property type="nucleotide sequence ID" value="NZ_BMRB01000004.1"/>
</dbReference>